<evidence type="ECO:0000256" key="6">
    <source>
        <dbReference type="ARBA" id="ARBA00023242"/>
    </source>
</evidence>
<dbReference type="HOGENOM" id="CLU_092529_3_0_1"/>
<dbReference type="FunCoup" id="I2H830">
    <property type="interactions" value="232"/>
</dbReference>
<dbReference type="GO" id="GO:0000166">
    <property type="term" value="F:nucleotide binding"/>
    <property type="evidence" value="ECO:0007669"/>
    <property type="project" value="InterPro"/>
</dbReference>
<dbReference type="GO" id="GO:0005829">
    <property type="term" value="C:cytosol"/>
    <property type="evidence" value="ECO:0007669"/>
    <property type="project" value="EnsemblFungi"/>
</dbReference>
<sequence>MKVLEERDAFLSDYEVLQFLTHLERKNLWDDDSLAEMKNKKFKKGSKRPYNHPELQAITRGMIAYLSFDKNSIPVEQDEEEEEEKDADGDVDLENSKKSETELKSPLTRMNDEKFSEFIRKLNAYSLYQAEKLQLINQLPTNMVHLYAIIEECESRFNEEEIDQILKIIAEYI</sequence>
<dbReference type="OMA" id="PTNMVHL"/>
<comment type="subcellular location">
    <subcellularLocation>
        <location evidence="1">Nucleus</location>
    </subcellularLocation>
</comment>
<dbReference type="PANTHER" id="PTHR15561">
    <property type="entry name" value="CALCITONIN GENE-RELATED PEPTIDE-RECEPTOR COMPONENT PROTEIN"/>
    <property type="match status" value="1"/>
</dbReference>
<dbReference type="GO" id="GO:0005666">
    <property type="term" value="C:RNA polymerase III complex"/>
    <property type="evidence" value="ECO:0007669"/>
    <property type="project" value="EnsemblFungi"/>
</dbReference>
<dbReference type="EMBL" id="HE806323">
    <property type="protein sequence ID" value="CCH62532.1"/>
    <property type="molecule type" value="Genomic_DNA"/>
</dbReference>
<evidence type="ECO:0000313" key="9">
    <source>
        <dbReference type="Proteomes" id="UP000002866"/>
    </source>
</evidence>
<protein>
    <recommendedName>
        <fullName evidence="3">DNA-directed RNA polymerase III subunit RPC9</fullName>
    </recommendedName>
</protein>
<reference evidence="8 9" key="1">
    <citation type="journal article" date="2011" name="Proc. Natl. Acad. Sci. U.S.A.">
        <title>Evolutionary erosion of yeast sex chromosomes by mating-type switching accidents.</title>
        <authorList>
            <person name="Gordon J.L."/>
            <person name="Armisen D."/>
            <person name="Proux-Wera E."/>
            <person name="Oheigeartaigh S.S."/>
            <person name="Byrne K.P."/>
            <person name="Wolfe K.H."/>
        </authorList>
    </citation>
    <scope>NUCLEOTIDE SEQUENCE [LARGE SCALE GENOMIC DNA]</scope>
    <source>
        <strain evidence="9">ATCC 34711 / CBS 6284 / DSM 70876 / NBRC 10599 / NRRL Y-10934 / UCD 77-7</strain>
    </source>
</reference>
<dbReference type="Gene3D" id="6.10.140.870">
    <property type="match status" value="1"/>
</dbReference>
<dbReference type="InterPro" id="IPR038846">
    <property type="entry name" value="RPC9"/>
</dbReference>
<evidence type="ECO:0000256" key="3">
    <source>
        <dbReference type="ARBA" id="ARBA00016672"/>
    </source>
</evidence>
<dbReference type="STRING" id="1071380.I2H830"/>
<keyword evidence="5" id="KW-0804">Transcription</keyword>
<gene>
    <name evidence="8" type="primary">TBLA0H02480</name>
    <name evidence="8" type="ORF">TBLA_0H02480</name>
</gene>
<dbReference type="Proteomes" id="UP000002866">
    <property type="component" value="Chromosome 8"/>
</dbReference>
<dbReference type="InterPro" id="IPR010997">
    <property type="entry name" value="HRDC-like_sf"/>
</dbReference>
<evidence type="ECO:0000256" key="2">
    <source>
        <dbReference type="ARBA" id="ARBA00006898"/>
    </source>
</evidence>
<dbReference type="SUPFAM" id="SSF47819">
    <property type="entry name" value="HRDC-like"/>
    <property type="match status" value="1"/>
</dbReference>
<dbReference type="RefSeq" id="XP_004182051.1">
    <property type="nucleotide sequence ID" value="XM_004182003.1"/>
</dbReference>
<name>I2H830_HENB6</name>
<proteinExistence type="inferred from homology"/>
<feature type="region of interest" description="Disordered" evidence="7">
    <location>
        <begin position="74"/>
        <end position="105"/>
    </location>
</feature>
<dbReference type="GO" id="GO:0003899">
    <property type="term" value="F:DNA-directed RNA polymerase activity"/>
    <property type="evidence" value="ECO:0007669"/>
    <property type="project" value="EnsemblFungi"/>
</dbReference>
<evidence type="ECO:0000313" key="8">
    <source>
        <dbReference type="EMBL" id="CCH62532.1"/>
    </source>
</evidence>
<evidence type="ECO:0000256" key="4">
    <source>
        <dbReference type="ARBA" id="ARBA00022478"/>
    </source>
</evidence>
<comment type="similarity">
    <text evidence="2">Belongs to the eukaryotic RPC9 RNA polymerase subunit family.</text>
</comment>
<accession>I2H830</accession>
<dbReference type="eggNOG" id="KOG4168">
    <property type="taxonomic scope" value="Eukaryota"/>
</dbReference>
<dbReference type="Pfam" id="PF03874">
    <property type="entry name" value="RNA_pol_Rpb4"/>
    <property type="match status" value="1"/>
</dbReference>
<dbReference type="KEGG" id="tbl:TBLA_0H02480"/>
<evidence type="ECO:0000256" key="7">
    <source>
        <dbReference type="SAM" id="MobiDB-lite"/>
    </source>
</evidence>
<dbReference type="InterPro" id="IPR038324">
    <property type="entry name" value="Rpb4/RPC9_sf"/>
</dbReference>
<dbReference type="GO" id="GO:0006384">
    <property type="term" value="P:transcription initiation at RNA polymerase III promoter"/>
    <property type="evidence" value="ECO:0007669"/>
    <property type="project" value="EnsemblFungi"/>
</dbReference>
<organism evidence="8 9">
    <name type="scientific">Henningerozyma blattae (strain ATCC 34711 / CBS 6284 / DSM 70876 / NBRC 10599 / NRRL Y-10934 / UCD 77-7)</name>
    <name type="common">Yeast</name>
    <name type="synonym">Tetrapisispora blattae</name>
    <dbReference type="NCBI Taxonomy" id="1071380"/>
    <lineage>
        <taxon>Eukaryota</taxon>
        <taxon>Fungi</taxon>
        <taxon>Dikarya</taxon>
        <taxon>Ascomycota</taxon>
        <taxon>Saccharomycotina</taxon>
        <taxon>Saccharomycetes</taxon>
        <taxon>Saccharomycetales</taxon>
        <taxon>Saccharomycetaceae</taxon>
        <taxon>Henningerozyma</taxon>
    </lineage>
</organism>
<dbReference type="PANTHER" id="PTHR15561:SF0">
    <property type="entry name" value="DNA-DIRECTED RNA POLYMERASE III SUBUNIT RPC9"/>
    <property type="match status" value="1"/>
</dbReference>
<dbReference type="InterPro" id="IPR005574">
    <property type="entry name" value="Rpb4/RPC9"/>
</dbReference>
<dbReference type="AlphaFoldDB" id="I2H830"/>
<keyword evidence="4" id="KW-0240">DNA-directed RNA polymerase</keyword>
<dbReference type="GO" id="GO:0042797">
    <property type="term" value="P:tRNA transcription by RNA polymerase III"/>
    <property type="evidence" value="ECO:0007669"/>
    <property type="project" value="EnsemblFungi"/>
</dbReference>
<dbReference type="GeneID" id="14497689"/>
<dbReference type="GO" id="GO:0006386">
    <property type="term" value="P:termination of RNA polymerase III transcription"/>
    <property type="evidence" value="ECO:0007669"/>
    <property type="project" value="EnsemblFungi"/>
</dbReference>
<dbReference type="Gene3D" id="1.20.1250.40">
    <property type="match status" value="1"/>
</dbReference>
<keyword evidence="9" id="KW-1185">Reference proteome</keyword>
<evidence type="ECO:0000256" key="5">
    <source>
        <dbReference type="ARBA" id="ARBA00023163"/>
    </source>
</evidence>
<dbReference type="InParanoid" id="I2H830"/>
<keyword evidence="6" id="KW-0539">Nucleus</keyword>
<dbReference type="OrthoDB" id="1746530at2759"/>
<evidence type="ECO:0000256" key="1">
    <source>
        <dbReference type="ARBA" id="ARBA00004123"/>
    </source>
</evidence>
<feature type="compositionally biased region" description="Basic and acidic residues" evidence="7">
    <location>
        <begin position="94"/>
        <end position="103"/>
    </location>
</feature>
<feature type="compositionally biased region" description="Acidic residues" evidence="7">
    <location>
        <begin position="76"/>
        <end position="93"/>
    </location>
</feature>